<evidence type="ECO:0000313" key="6">
    <source>
        <dbReference type="RefSeq" id="XP_017786820.1"/>
    </source>
</evidence>
<dbReference type="InterPro" id="IPR036871">
    <property type="entry name" value="PX_dom_sf"/>
</dbReference>
<dbReference type="SUPFAM" id="SSF64268">
    <property type="entry name" value="PX domain"/>
    <property type="match status" value="1"/>
</dbReference>
<evidence type="ECO:0000256" key="1">
    <source>
        <dbReference type="ARBA" id="ARBA00004496"/>
    </source>
</evidence>
<keyword evidence="2" id="KW-0963">Cytoplasm</keyword>
<dbReference type="Pfam" id="PF00787">
    <property type="entry name" value="PX"/>
    <property type="match status" value="1"/>
</dbReference>
<comment type="subcellular location">
    <subcellularLocation>
        <location evidence="1">Cytoplasm</location>
    </subcellularLocation>
</comment>
<dbReference type="Gene3D" id="3.30.1520.10">
    <property type="entry name" value="Phox-like domain"/>
    <property type="match status" value="1"/>
</dbReference>
<dbReference type="PANTHER" id="PTHR22999:SF23">
    <property type="entry name" value="SORTING NEXIN-16"/>
    <property type="match status" value="1"/>
</dbReference>
<dbReference type="RefSeq" id="XP_017786821.1">
    <property type="nucleotide sequence ID" value="XM_017931332.1"/>
</dbReference>
<evidence type="ECO:0000256" key="2">
    <source>
        <dbReference type="ARBA" id="ARBA00022490"/>
    </source>
</evidence>
<protein>
    <submittedName>
        <fullName evidence="6 7">Sorting nexin-16 isoform X1</fullName>
    </submittedName>
</protein>
<feature type="coiled-coil region" evidence="3">
    <location>
        <begin position="235"/>
        <end position="262"/>
    </location>
</feature>
<dbReference type="PANTHER" id="PTHR22999">
    <property type="entry name" value="PX SERINE/THREONINE KINASE PXK"/>
    <property type="match status" value="1"/>
</dbReference>
<dbReference type="InterPro" id="IPR001683">
    <property type="entry name" value="PX_dom"/>
</dbReference>
<organism evidence="5 7">
    <name type="scientific">Nicrophorus vespilloides</name>
    <name type="common">Boreal carrion beetle</name>
    <dbReference type="NCBI Taxonomy" id="110193"/>
    <lineage>
        <taxon>Eukaryota</taxon>
        <taxon>Metazoa</taxon>
        <taxon>Ecdysozoa</taxon>
        <taxon>Arthropoda</taxon>
        <taxon>Hexapoda</taxon>
        <taxon>Insecta</taxon>
        <taxon>Pterygota</taxon>
        <taxon>Neoptera</taxon>
        <taxon>Endopterygota</taxon>
        <taxon>Coleoptera</taxon>
        <taxon>Polyphaga</taxon>
        <taxon>Staphyliniformia</taxon>
        <taxon>Silphidae</taxon>
        <taxon>Nicrophorinae</taxon>
        <taxon>Nicrophorus</taxon>
    </lineage>
</organism>
<dbReference type="RefSeq" id="XP_017786820.1">
    <property type="nucleotide sequence ID" value="XM_017931331.1"/>
</dbReference>
<accession>A0ABM1NJ21</accession>
<gene>
    <name evidence="6 7" type="primary">LOC108569689</name>
</gene>
<evidence type="ECO:0000313" key="7">
    <source>
        <dbReference type="RefSeq" id="XP_017786821.1"/>
    </source>
</evidence>
<dbReference type="InterPro" id="IPR051837">
    <property type="entry name" value="SortingNexin/PXDomain-PKLike"/>
</dbReference>
<evidence type="ECO:0000313" key="5">
    <source>
        <dbReference type="Proteomes" id="UP000695000"/>
    </source>
</evidence>
<sequence length="275" mass="31686">MANTDNELAERFTEVDLKGVRDAGLNTTADLDYCEEAVTSDSEEYLSDTSRFENFITSTSSEMSTVTLTSQLAADGENNYNLCNGSFNLSNIEIPIVGYEVMEKRGRFTVYKLRIENKASGDCWYVFRRYTDFVRLCNRFKDYPNIVQHLPRKRLIGNNFEPAFLEERVSSLQTLVNALITEPELASSQQIQDFFCLNEPPIYSETNEESRAIFEALEDTIYQLKQQLMEKDGVIDSLHDKLHQQANENENLRKLLKDSKMNSQKDNEDISKMLK</sequence>
<evidence type="ECO:0000259" key="4">
    <source>
        <dbReference type="PROSITE" id="PS50195"/>
    </source>
</evidence>
<feature type="domain" description="PX" evidence="4">
    <location>
        <begin position="89"/>
        <end position="202"/>
    </location>
</feature>
<dbReference type="GeneID" id="108569689"/>
<dbReference type="Proteomes" id="UP000695000">
    <property type="component" value="Unplaced"/>
</dbReference>
<keyword evidence="5" id="KW-1185">Reference proteome</keyword>
<name>A0ABM1NJ21_NICVS</name>
<keyword evidence="3" id="KW-0175">Coiled coil</keyword>
<dbReference type="SMART" id="SM00312">
    <property type="entry name" value="PX"/>
    <property type="match status" value="1"/>
</dbReference>
<dbReference type="PROSITE" id="PS50195">
    <property type="entry name" value="PX"/>
    <property type="match status" value="1"/>
</dbReference>
<proteinExistence type="predicted"/>
<reference evidence="6 7" key="1">
    <citation type="submission" date="2025-05" db="UniProtKB">
        <authorList>
            <consortium name="RefSeq"/>
        </authorList>
    </citation>
    <scope>IDENTIFICATION</scope>
    <source>
        <tissue evidence="6 7">Whole Larva</tissue>
    </source>
</reference>
<evidence type="ECO:0000256" key="3">
    <source>
        <dbReference type="SAM" id="Coils"/>
    </source>
</evidence>